<evidence type="ECO:0000313" key="3">
    <source>
        <dbReference type="EMBL" id="MEN7548576.1"/>
    </source>
</evidence>
<dbReference type="Proteomes" id="UP001403385">
    <property type="component" value="Unassembled WGS sequence"/>
</dbReference>
<dbReference type="AlphaFoldDB" id="A0AAW9SCG0"/>
<dbReference type="Pfam" id="PF13855">
    <property type="entry name" value="LRR_8"/>
    <property type="match status" value="1"/>
</dbReference>
<sequence>MYSKSKYIETLDTAIKDEIQQVNELVIADANCSKEELNDFLLEYKPTCRALKIKHDHLEELPEAMGLLSTVREVTLDLPKLKKFPDFFQKAFYTELTISCTKMPEVPEAWLQSGEPLSFPLISLRLDIDEMQELPACFCVPSLRQVTIYSYYLHQLPEDFAVMPELRRLVIEAPLRQMPLLHDLSNLKNLSLHKVEIEDFSSANCWPENLISLFIHNMIGVNKGPDFSTMQNLTKIIWRNQKPSKVNLMGISVCKNLEELEVKNVDLHEDLTACDRLRFLKIKGEQLEELPVYLMGMDSIRLLDIKDTQLSRVPEDWSGLKHLVTLSVENNQLKDFSFLYTLKSSKIDRIIIGDNPISDPLFMLEGTKKLPIETDELQKFAPLSYQETVSFVFGLSKSKFSREEKEWFYHQFQQVPKLTLPHDWSTYRLLRALNIAYKPLQDIITQRILELSGQQEAEAKLRAGAKVYLEGKFQQPKKEIKAKLETLNLTLCDKWEEGISHIVVGKRPAMKLPEASYDQVCLLLENQLYRLFEEADPKFLVQEAQEGARQMGEGVEQMLQSEEPGTQMVALEMLKNGGVPEPLFIELLLIQKCSKEVALRKAARKLLEAFGPTEWLSFVRDRKTFVNIREKEERDLYLKQCDLEEVAGKELLAQFSLKLFQRFGKGVHYLLTDLPLHDEWRLKTLELLTKDGVLDLDQWSKWKIDTYPKFPIDYPHKSKITQLKLSCCGLKYLPRELTEFDNLTELSLKENQLHEFPEVVLSMQKLKALDLGSNKIKSVPQEIAVLENLERLGLYANELTGFPKEILALKNLKELNLYTCKFNKKQLAGSLLEEIREALPSCEIKM</sequence>
<dbReference type="PROSITE" id="PS51450">
    <property type="entry name" value="LRR"/>
    <property type="match status" value="2"/>
</dbReference>
<dbReference type="SUPFAM" id="SSF52047">
    <property type="entry name" value="RNI-like"/>
    <property type="match status" value="1"/>
</dbReference>
<evidence type="ECO:0000256" key="1">
    <source>
        <dbReference type="ARBA" id="ARBA00022614"/>
    </source>
</evidence>
<dbReference type="Gene3D" id="3.80.10.10">
    <property type="entry name" value="Ribonuclease Inhibitor"/>
    <property type="match status" value="2"/>
</dbReference>
<proteinExistence type="predicted"/>
<dbReference type="PANTHER" id="PTHR48051:SF40">
    <property type="entry name" value="LEUCINE-RICH REPEAT AND IQ DOMAIN-CONTAINING PROTEIN 4-LIKE"/>
    <property type="match status" value="1"/>
</dbReference>
<accession>A0AAW9SCG0</accession>
<reference evidence="3 4" key="1">
    <citation type="submission" date="2024-04" db="EMBL/GenBank/DDBJ databases">
        <title>Novel genus in family Flammeovirgaceae.</title>
        <authorList>
            <person name="Nguyen T.H."/>
            <person name="Vuong T.Q."/>
            <person name="Le H."/>
            <person name="Kim S.-G."/>
        </authorList>
    </citation>
    <scope>NUCLEOTIDE SEQUENCE [LARGE SCALE GENOMIC DNA]</scope>
    <source>
        <strain evidence="3 4">JCM 23209</strain>
    </source>
</reference>
<dbReference type="PANTHER" id="PTHR48051">
    <property type="match status" value="1"/>
</dbReference>
<dbReference type="RefSeq" id="WP_346821355.1">
    <property type="nucleotide sequence ID" value="NZ_JBDKWZ010000006.1"/>
</dbReference>
<dbReference type="GO" id="GO:0005737">
    <property type="term" value="C:cytoplasm"/>
    <property type="evidence" value="ECO:0007669"/>
    <property type="project" value="TreeGrafter"/>
</dbReference>
<keyword evidence="4" id="KW-1185">Reference proteome</keyword>
<organism evidence="3 4">
    <name type="scientific">Rapidithrix thailandica</name>
    <dbReference type="NCBI Taxonomy" id="413964"/>
    <lineage>
        <taxon>Bacteria</taxon>
        <taxon>Pseudomonadati</taxon>
        <taxon>Bacteroidota</taxon>
        <taxon>Cytophagia</taxon>
        <taxon>Cytophagales</taxon>
        <taxon>Flammeovirgaceae</taxon>
        <taxon>Rapidithrix</taxon>
    </lineage>
</organism>
<protein>
    <submittedName>
        <fullName evidence="3">Uncharacterized protein</fullName>
    </submittedName>
</protein>
<evidence type="ECO:0000256" key="2">
    <source>
        <dbReference type="ARBA" id="ARBA00022737"/>
    </source>
</evidence>
<dbReference type="SUPFAM" id="SSF52058">
    <property type="entry name" value="L domain-like"/>
    <property type="match status" value="1"/>
</dbReference>
<dbReference type="SMART" id="SM00369">
    <property type="entry name" value="LRR_TYP"/>
    <property type="match status" value="4"/>
</dbReference>
<name>A0AAW9SCG0_9BACT</name>
<dbReference type="EMBL" id="JBDKWZ010000006">
    <property type="protein sequence ID" value="MEN7548576.1"/>
    <property type="molecule type" value="Genomic_DNA"/>
</dbReference>
<dbReference type="InterPro" id="IPR003591">
    <property type="entry name" value="Leu-rich_rpt_typical-subtyp"/>
</dbReference>
<comment type="caution">
    <text evidence="3">The sequence shown here is derived from an EMBL/GenBank/DDBJ whole genome shotgun (WGS) entry which is preliminary data.</text>
</comment>
<gene>
    <name evidence="3" type="ORF">AAG747_11685</name>
</gene>
<dbReference type="InterPro" id="IPR050216">
    <property type="entry name" value="LRR_domain-containing"/>
</dbReference>
<dbReference type="InterPro" id="IPR001611">
    <property type="entry name" value="Leu-rich_rpt"/>
</dbReference>
<keyword evidence="2" id="KW-0677">Repeat</keyword>
<dbReference type="InterPro" id="IPR032675">
    <property type="entry name" value="LRR_dom_sf"/>
</dbReference>
<evidence type="ECO:0000313" key="4">
    <source>
        <dbReference type="Proteomes" id="UP001403385"/>
    </source>
</evidence>
<keyword evidence="1" id="KW-0433">Leucine-rich repeat</keyword>